<accession>A0A498J097</accession>
<dbReference type="PANTHER" id="PTHR10794">
    <property type="entry name" value="ABHYDROLASE DOMAIN-CONTAINING PROTEIN"/>
    <property type="match status" value="1"/>
</dbReference>
<dbReference type="AlphaFoldDB" id="A0A498J097"/>
<keyword evidence="2" id="KW-0472">Membrane</keyword>
<dbReference type="Gene3D" id="3.40.50.1820">
    <property type="entry name" value="alpha/beta hydrolase"/>
    <property type="match status" value="1"/>
</dbReference>
<gene>
    <name evidence="4" type="ORF">DVH24_037592</name>
</gene>
<evidence type="ECO:0000259" key="3">
    <source>
        <dbReference type="Pfam" id="PF12146"/>
    </source>
</evidence>
<dbReference type="Proteomes" id="UP000290289">
    <property type="component" value="Chromosome 10"/>
</dbReference>
<evidence type="ECO:0000313" key="5">
    <source>
        <dbReference type="Proteomes" id="UP000290289"/>
    </source>
</evidence>
<comment type="caution">
    <text evidence="4">The sequence shown here is derived from an EMBL/GenBank/DDBJ whole genome shotgun (WGS) entry which is preliminary data.</text>
</comment>
<feature type="domain" description="Serine aminopeptidase S33" evidence="3">
    <location>
        <begin position="294"/>
        <end position="387"/>
    </location>
</feature>
<protein>
    <recommendedName>
        <fullName evidence="3">Serine aminopeptidase S33 domain-containing protein</fullName>
    </recommendedName>
</protein>
<dbReference type="EMBL" id="RDQH01000336">
    <property type="protein sequence ID" value="RXH87947.1"/>
    <property type="molecule type" value="Genomic_DNA"/>
</dbReference>
<dbReference type="GO" id="GO:0034338">
    <property type="term" value="F:short-chain carboxylesterase activity"/>
    <property type="evidence" value="ECO:0007669"/>
    <property type="project" value="TreeGrafter"/>
</dbReference>
<comment type="similarity">
    <text evidence="1">Belongs to the AB hydrolase superfamily. AB hydrolase 4 family.</text>
</comment>
<dbReference type="Pfam" id="PF12146">
    <property type="entry name" value="Hydrolase_4"/>
    <property type="match status" value="1"/>
</dbReference>
<feature type="transmembrane region" description="Helical" evidence="2">
    <location>
        <begin position="69"/>
        <end position="87"/>
    </location>
</feature>
<evidence type="ECO:0000256" key="2">
    <source>
        <dbReference type="SAM" id="Phobius"/>
    </source>
</evidence>
<feature type="transmembrane region" description="Helical" evidence="2">
    <location>
        <begin position="718"/>
        <end position="743"/>
    </location>
</feature>
<keyword evidence="2" id="KW-1133">Transmembrane helix</keyword>
<proteinExistence type="inferred from homology"/>
<name>A0A498J097_MALDO</name>
<sequence length="753" mass="84637">MKRNAAHNPNKAKLSNPKFDYCVLEVNDEFMLIILIPENLTSTAVIRWKRREEAALCQPEKMTEVLRGLLWVDVGAVWVWVWLVVGAPPPSGFLFRQPLHSSAQRPLCDSRLALPLRFPRDFLCISIPLPRIPFLPGPFHRLQRLRRLLNLQPLLPHLPRRRFQVPDSPFQVFGDAVALEPPFPDSFRRLLWAASCFHLPKPCIFPLREIFHLSDGGTIALDWLRNSDVLGDAFSTNNAIDTTPIVLVIPGLTSDSKSPTLTLMYPEVDRAFMVVITEGEASIGLSQFLVMRYNYIKHLAFNTAKNGWNAVVSNHRGLGGVSVTSDCFYNAGWTEDLRSVVNNLHHEYPKAPLFLVGTSIGANVLVKYLGEDGDKTPAAGAVAVCSPWDLLLGDRFIGRRLLQKFYDKALTIGLQGYAQLHQPHFLRLANWEGIKKVGCTQCTRLPLYAGFGRGECRLALPPFMERLLPSLEPETYRSWAKALAIAPSATSSRSIRDFDQHATCIVGNFETVDTFYRRCTSATYVGNVAVPLLCISALDDPVCTREAIPWDECWANKNIVLATTKHGGHLAFFEGLTASGIWWVRAVDEYLKILHSSQYMHVQKMVSSCPQLSLDFSIDHQGPYVNVAEDGMVAAVGNEQAMDNKIGDVLKPQKIHYRATNEMVSGEQDEEMIQAELHLFAEIPQSSEQVTSMQDAKPLDVTTSVRRCLDRHSRQSKWSLWLLVYVCIATSWPLVGSALKIVLQKKLRNLFRK</sequence>
<reference evidence="4 5" key="1">
    <citation type="submission" date="2018-10" db="EMBL/GenBank/DDBJ databases">
        <title>A high-quality apple genome assembly.</title>
        <authorList>
            <person name="Hu J."/>
        </authorList>
    </citation>
    <scope>NUCLEOTIDE SEQUENCE [LARGE SCALE GENOMIC DNA]</scope>
    <source>
        <strain evidence="5">cv. HFTH1</strain>
        <tissue evidence="4">Young leaf</tissue>
    </source>
</reference>
<organism evidence="4 5">
    <name type="scientific">Malus domestica</name>
    <name type="common">Apple</name>
    <name type="synonym">Pyrus malus</name>
    <dbReference type="NCBI Taxonomy" id="3750"/>
    <lineage>
        <taxon>Eukaryota</taxon>
        <taxon>Viridiplantae</taxon>
        <taxon>Streptophyta</taxon>
        <taxon>Embryophyta</taxon>
        <taxon>Tracheophyta</taxon>
        <taxon>Spermatophyta</taxon>
        <taxon>Magnoliopsida</taxon>
        <taxon>eudicotyledons</taxon>
        <taxon>Gunneridae</taxon>
        <taxon>Pentapetalae</taxon>
        <taxon>rosids</taxon>
        <taxon>fabids</taxon>
        <taxon>Rosales</taxon>
        <taxon>Rosaceae</taxon>
        <taxon>Amygdaloideae</taxon>
        <taxon>Maleae</taxon>
        <taxon>Malus</taxon>
    </lineage>
</organism>
<evidence type="ECO:0000256" key="1">
    <source>
        <dbReference type="ARBA" id="ARBA00010884"/>
    </source>
</evidence>
<dbReference type="GO" id="GO:0047372">
    <property type="term" value="F:monoacylglycerol lipase activity"/>
    <property type="evidence" value="ECO:0007669"/>
    <property type="project" value="TreeGrafter"/>
</dbReference>
<dbReference type="InterPro" id="IPR029058">
    <property type="entry name" value="AB_hydrolase_fold"/>
</dbReference>
<dbReference type="PANTHER" id="PTHR10794:SF63">
    <property type="entry name" value="ALPHA_BETA HYDROLASE 1, ISOFORM A"/>
    <property type="match status" value="1"/>
</dbReference>
<dbReference type="InterPro" id="IPR050960">
    <property type="entry name" value="AB_hydrolase_4_sf"/>
</dbReference>
<evidence type="ECO:0000313" key="4">
    <source>
        <dbReference type="EMBL" id="RXH87947.1"/>
    </source>
</evidence>
<dbReference type="STRING" id="3750.A0A498J097"/>
<dbReference type="FunFam" id="3.40.50.1820:FF:000071">
    <property type="entry name" value="Embryogenesis-associated protein EMB8"/>
    <property type="match status" value="1"/>
</dbReference>
<keyword evidence="5" id="KW-1185">Reference proteome</keyword>
<dbReference type="SUPFAM" id="SSF53474">
    <property type="entry name" value="alpha/beta-Hydrolases"/>
    <property type="match status" value="1"/>
</dbReference>
<keyword evidence="2" id="KW-0812">Transmembrane</keyword>
<dbReference type="InterPro" id="IPR022742">
    <property type="entry name" value="Hydrolase_4"/>
</dbReference>